<sequence>MKIHETGMPSPVEIHKSSECGKEYRSSPALDKHEKSHFGNTKILKCDLSDKIHSGKAHLKQHIHTREKRYECEICQKQYNYKSALVTHMKIHITGITSPIEIHKCSECGKEYRTSSALGKHKKTHFGNAKIYKCDLCGTTFAESSRLEQHYLIHTGEKPSQCEICMK</sequence>
<evidence type="ECO:0000256" key="8">
    <source>
        <dbReference type="SAM" id="MobiDB-lite"/>
    </source>
</evidence>
<dbReference type="EMBL" id="BGPR01098751">
    <property type="protein sequence ID" value="GBM50284.1"/>
    <property type="molecule type" value="Genomic_DNA"/>
</dbReference>
<evidence type="ECO:0000256" key="7">
    <source>
        <dbReference type="PROSITE-ProRule" id="PRU00042"/>
    </source>
</evidence>
<feature type="domain" description="C2H2-type" evidence="9">
    <location>
        <begin position="15"/>
        <end position="42"/>
    </location>
</feature>
<dbReference type="PROSITE" id="PS00028">
    <property type="entry name" value="ZINC_FINGER_C2H2_1"/>
    <property type="match status" value="3"/>
</dbReference>
<dbReference type="PANTHER" id="PTHR24379">
    <property type="entry name" value="KRAB AND ZINC FINGER DOMAIN-CONTAINING"/>
    <property type="match status" value="1"/>
</dbReference>
<evidence type="ECO:0000256" key="3">
    <source>
        <dbReference type="ARBA" id="ARBA00022737"/>
    </source>
</evidence>
<reference evidence="10 11" key="1">
    <citation type="journal article" date="2019" name="Sci. Rep.">
        <title>Orb-weaving spider Araneus ventricosus genome elucidates the spidroin gene catalogue.</title>
        <authorList>
            <person name="Kono N."/>
            <person name="Nakamura H."/>
            <person name="Ohtoshi R."/>
            <person name="Moran D.A.P."/>
            <person name="Shinohara A."/>
            <person name="Yoshida Y."/>
            <person name="Fujiwara M."/>
            <person name="Mori M."/>
            <person name="Tomita M."/>
            <person name="Arakawa K."/>
        </authorList>
    </citation>
    <scope>NUCLEOTIDE SEQUENCE [LARGE SCALE GENOMIC DNA]</scope>
</reference>
<dbReference type="SUPFAM" id="SSF57667">
    <property type="entry name" value="beta-beta-alpha zinc fingers"/>
    <property type="match status" value="3"/>
</dbReference>
<dbReference type="SMART" id="SM00355">
    <property type="entry name" value="ZnF_C2H2"/>
    <property type="match status" value="4"/>
</dbReference>
<feature type="compositionally biased region" description="Basic and acidic residues" evidence="8">
    <location>
        <begin position="13"/>
        <end position="25"/>
    </location>
</feature>
<dbReference type="AlphaFoldDB" id="A0A4Y2GE62"/>
<organism evidence="10 11">
    <name type="scientific">Araneus ventricosus</name>
    <name type="common">Orbweaver spider</name>
    <name type="synonym">Epeira ventricosa</name>
    <dbReference type="NCBI Taxonomy" id="182803"/>
    <lineage>
        <taxon>Eukaryota</taxon>
        <taxon>Metazoa</taxon>
        <taxon>Ecdysozoa</taxon>
        <taxon>Arthropoda</taxon>
        <taxon>Chelicerata</taxon>
        <taxon>Arachnida</taxon>
        <taxon>Araneae</taxon>
        <taxon>Araneomorphae</taxon>
        <taxon>Entelegynae</taxon>
        <taxon>Araneoidea</taxon>
        <taxon>Araneidae</taxon>
        <taxon>Araneus</taxon>
    </lineage>
</organism>
<evidence type="ECO:0000256" key="2">
    <source>
        <dbReference type="ARBA" id="ARBA00022723"/>
    </source>
</evidence>
<dbReference type="Pfam" id="PF13912">
    <property type="entry name" value="zf-C2H2_6"/>
    <property type="match status" value="1"/>
</dbReference>
<keyword evidence="3" id="KW-0677">Repeat</keyword>
<comment type="caution">
    <text evidence="10">The sequence shown here is derived from an EMBL/GenBank/DDBJ whole genome shotgun (WGS) entry which is preliminary data.</text>
</comment>
<evidence type="ECO:0000259" key="9">
    <source>
        <dbReference type="PROSITE" id="PS50157"/>
    </source>
</evidence>
<evidence type="ECO:0000256" key="5">
    <source>
        <dbReference type="ARBA" id="ARBA00022833"/>
    </source>
</evidence>
<keyword evidence="11" id="KW-1185">Reference proteome</keyword>
<accession>A0A4Y2GE62</accession>
<dbReference type="Proteomes" id="UP000499080">
    <property type="component" value="Unassembled WGS sequence"/>
</dbReference>
<evidence type="ECO:0000256" key="1">
    <source>
        <dbReference type="ARBA" id="ARBA00004123"/>
    </source>
</evidence>
<proteinExistence type="predicted"/>
<dbReference type="InterPro" id="IPR036236">
    <property type="entry name" value="Znf_C2H2_sf"/>
</dbReference>
<dbReference type="OrthoDB" id="6077919at2759"/>
<feature type="domain" description="C2H2-type" evidence="9">
    <location>
        <begin position="103"/>
        <end position="130"/>
    </location>
</feature>
<evidence type="ECO:0000313" key="11">
    <source>
        <dbReference type="Proteomes" id="UP000499080"/>
    </source>
</evidence>
<comment type="subcellular location">
    <subcellularLocation>
        <location evidence="1">Nucleus</location>
    </subcellularLocation>
</comment>
<keyword evidence="5" id="KW-0862">Zinc</keyword>
<keyword evidence="2" id="KW-0479">Metal-binding</keyword>
<feature type="domain" description="C2H2-type" evidence="9">
    <location>
        <begin position="70"/>
        <end position="92"/>
    </location>
</feature>
<feature type="domain" description="C2H2-type" evidence="9">
    <location>
        <begin position="132"/>
        <end position="159"/>
    </location>
</feature>
<dbReference type="GO" id="GO:0005634">
    <property type="term" value="C:nucleus"/>
    <property type="evidence" value="ECO:0007669"/>
    <property type="project" value="UniProtKB-SubCell"/>
</dbReference>
<dbReference type="Gene3D" id="3.30.160.60">
    <property type="entry name" value="Classic Zinc Finger"/>
    <property type="match status" value="4"/>
</dbReference>
<dbReference type="PROSITE" id="PS50157">
    <property type="entry name" value="ZINC_FINGER_C2H2_2"/>
    <property type="match status" value="4"/>
</dbReference>
<protein>
    <submittedName>
        <fullName evidence="10">Zinc finger protein 98</fullName>
    </submittedName>
</protein>
<evidence type="ECO:0000313" key="10">
    <source>
        <dbReference type="EMBL" id="GBM50284.1"/>
    </source>
</evidence>
<keyword evidence="6" id="KW-0539">Nucleus</keyword>
<dbReference type="FunFam" id="3.30.160.60:FF:001498">
    <property type="entry name" value="Zinc finger protein 404"/>
    <property type="match status" value="1"/>
</dbReference>
<evidence type="ECO:0000256" key="4">
    <source>
        <dbReference type="ARBA" id="ARBA00022771"/>
    </source>
</evidence>
<keyword evidence="4 7" id="KW-0863">Zinc-finger</keyword>
<dbReference type="GO" id="GO:0008270">
    <property type="term" value="F:zinc ion binding"/>
    <property type="evidence" value="ECO:0007669"/>
    <property type="project" value="UniProtKB-KW"/>
</dbReference>
<dbReference type="PANTHER" id="PTHR24379:SF121">
    <property type="entry name" value="C2H2-TYPE DOMAIN-CONTAINING PROTEIN"/>
    <property type="match status" value="1"/>
</dbReference>
<feature type="region of interest" description="Disordered" evidence="8">
    <location>
        <begin position="1"/>
        <end position="25"/>
    </location>
</feature>
<gene>
    <name evidence="10" type="primary">ZNF98_0</name>
    <name evidence="10" type="ORF">AVEN_57204_1</name>
</gene>
<dbReference type="InterPro" id="IPR013087">
    <property type="entry name" value="Znf_C2H2_type"/>
</dbReference>
<dbReference type="Pfam" id="PF00096">
    <property type="entry name" value="zf-C2H2"/>
    <property type="match status" value="2"/>
</dbReference>
<dbReference type="FunFam" id="3.30.160.60:FF:000340">
    <property type="entry name" value="zinc finger protein 473 isoform X1"/>
    <property type="match status" value="1"/>
</dbReference>
<name>A0A4Y2GE62_ARAVE</name>
<dbReference type="FunFam" id="3.30.160.60:FF:000624">
    <property type="entry name" value="zinc finger protein 697"/>
    <property type="match status" value="1"/>
</dbReference>
<evidence type="ECO:0000256" key="6">
    <source>
        <dbReference type="ARBA" id="ARBA00023242"/>
    </source>
</evidence>